<gene>
    <name evidence="1" type="ORF">HD556DRAFT_1440787</name>
</gene>
<dbReference type="AlphaFoldDB" id="A0A9P7DLM2"/>
<dbReference type="RefSeq" id="XP_041162780.1">
    <property type="nucleotide sequence ID" value="XM_041306173.1"/>
</dbReference>
<dbReference type="GeneID" id="64599937"/>
<dbReference type="OrthoDB" id="2691369at2759"/>
<comment type="caution">
    <text evidence="1">The sequence shown here is derived from an EMBL/GenBank/DDBJ whole genome shotgun (WGS) entry which is preliminary data.</text>
</comment>
<proteinExistence type="predicted"/>
<keyword evidence="2" id="KW-1185">Reference proteome</keyword>
<dbReference type="EMBL" id="JABBWE010000015">
    <property type="protein sequence ID" value="KAG1797827.1"/>
    <property type="molecule type" value="Genomic_DNA"/>
</dbReference>
<sequence length="414" mass="46231">MSPRKVWFSTPLTSEEPDPTLAGESLAGALRKKALAKWWGNFVPIDQWTLLNVRHKFKDLPFRKYDMTPETRIDTPDSHLGDSTPDVYDRNFAGVEEAIHELSAMFEDDWVKSRSQPPSVGSPPTTESIDEVEELMDCDGPLYDLGWDGISAVSQEVRPPSEQGMAAYNGPIYDLGWSGLMYPTLSAIDHSATHVRSPSLDSTRALDGINQSPIYNLGWTSDPIPPSVVSADEIEYGPVYDLGWLCTVMLPEEAEAIDDNNDLAYDLGWAATTEESPAADNNVIDLTIDETPEPSARLPMEEEVIDLTKEDSPVYDLRWGSMADGKETAKSGCSSPIRMDMDVHSTSPSNHAREAEDKIFRMNRLMKVIGNDMTDEHVHAIVENAVYRLKDSRIPDQILFDNRRIFGMFADSRN</sequence>
<organism evidence="1 2">
    <name type="scientific">Suillus plorans</name>
    <dbReference type="NCBI Taxonomy" id="116603"/>
    <lineage>
        <taxon>Eukaryota</taxon>
        <taxon>Fungi</taxon>
        <taxon>Dikarya</taxon>
        <taxon>Basidiomycota</taxon>
        <taxon>Agaricomycotina</taxon>
        <taxon>Agaricomycetes</taxon>
        <taxon>Agaricomycetidae</taxon>
        <taxon>Boletales</taxon>
        <taxon>Suillineae</taxon>
        <taxon>Suillaceae</taxon>
        <taxon>Suillus</taxon>
    </lineage>
</organism>
<evidence type="ECO:0000313" key="1">
    <source>
        <dbReference type="EMBL" id="KAG1797827.1"/>
    </source>
</evidence>
<protein>
    <submittedName>
        <fullName evidence="1">Uncharacterized protein</fullName>
    </submittedName>
</protein>
<dbReference type="Proteomes" id="UP000719766">
    <property type="component" value="Unassembled WGS sequence"/>
</dbReference>
<reference evidence="1" key="1">
    <citation type="journal article" date="2020" name="New Phytol.">
        <title>Comparative genomics reveals dynamic genome evolution in host specialist ectomycorrhizal fungi.</title>
        <authorList>
            <person name="Lofgren L.A."/>
            <person name="Nguyen N.H."/>
            <person name="Vilgalys R."/>
            <person name="Ruytinx J."/>
            <person name="Liao H.L."/>
            <person name="Branco S."/>
            <person name="Kuo A."/>
            <person name="LaButti K."/>
            <person name="Lipzen A."/>
            <person name="Andreopoulos W."/>
            <person name="Pangilinan J."/>
            <person name="Riley R."/>
            <person name="Hundley H."/>
            <person name="Na H."/>
            <person name="Barry K."/>
            <person name="Grigoriev I.V."/>
            <person name="Stajich J.E."/>
            <person name="Kennedy P.G."/>
        </authorList>
    </citation>
    <scope>NUCLEOTIDE SEQUENCE</scope>
    <source>
        <strain evidence="1">S12</strain>
    </source>
</reference>
<name>A0A9P7DLM2_9AGAM</name>
<evidence type="ECO:0000313" key="2">
    <source>
        <dbReference type="Proteomes" id="UP000719766"/>
    </source>
</evidence>
<accession>A0A9P7DLM2</accession>